<accession>A0ABV7ESE9</accession>
<name>A0ABV7ESE9_9GAMM</name>
<evidence type="ECO:0000313" key="3">
    <source>
        <dbReference type="Proteomes" id="UP001595462"/>
    </source>
</evidence>
<proteinExistence type="predicted"/>
<keyword evidence="1" id="KW-0812">Transmembrane</keyword>
<sequence>MAVVDPTRGDASLNLVLSLENLGKWLMAGAVFFALTGACIVLAKLMYRFDQVYGFYALFDLGSDSSIPTWFSSLGLLACSLLLWTHSLVEDPAQRVMCWQWLFLALIFLLLSVDEVARIHEVLGTSVGQELVPDVSDRSGGLLSYQWLVCGVIFTSAIALAYIPFLYRLPRRVALGFILAGGSMSAARWSSSLSTDTLNIRLAHAARCIFGGRKLRSSSKWSALHYLRGRWCAIFRSGLTCCLCRQISTAAHEFIQCTVRLCTGGWRTPLHLASSQPLCSK</sequence>
<protein>
    <submittedName>
        <fullName evidence="2">Uncharacterized protein</fullName>
    </submittedName>
</protein>
<feature type="transmembrane region" description="Helical" evidence="1">
    <location>
        <begin position="67"/>
        <end position="84"/>
    </location>
</feature>
<dbReference type="Proteomes" id="UP001595462">
    <property type="component" value="Unassembled WGS sequence"/>
</dbReference>
<dbReference type="EMBL" id="JBHRSS010000006">
    <property type="protein sequence ID" value="MFC3104826.1"/>
    <property type="molecule type" value="Genomic_DNA"/>
</dbReference>
<feature type="transmembrane region" description="Helical" evidence="1">
    <location>
        <begin position="96"/>
        <end position="113"/>
    </location>
</feature>
<evidence type="ECO:0000256" key="1">
    <source>
        <dbReference type="SAM" id="Phobius"/>
    </source>
</evidence>
<feature type="transmembrane region" description="Helical" evidence="1">
    <location>
        <begin position="145"/>
        <end position="167"/>
    </location>
</feature>
<keyword evidence="1" id="KW-1133">Transmembrane helix</keyword>
<gene>
    <name evidence="2" type="ORF">ACFOSU_13165</name>
</gene>
<dbReference type="RefSeq" id="WP_380690343.1">
    <property type="nucleotide sequence ID" value="NZ_JBHRSS010000006.1"/>
</dbReference>
<feature type="transmembrane region" description="Helical" evidence="1">
    <location>
        <begin position="25"/>
        <end position="47"/>
    </location>
</feature>
<keyword evidence="1" id="KW-0472">Membrane</keyword>
<comment type="caution">
    <text evidence="2">The sequence shown here is derived from an EMBL/GenBank/DDBJ whole genome shotgun (WGS) entry which is preliminary data.</text>
</comment>
<evidence type="ECO:0000313" key="2">
    <source>
        <dbReference type="EMBL" id="MFC3104826.1"/>
    </source>
</evidence>
<reference evidence="3" key="1">
    <citation type="journal article" date="2019" name="Int. J. Syst. Evol. Microbiol.">
        <title>The Global Catalogue of Microorganisms (GCM) 10K type strain sequencing project: providing services to taxonomists for standard genome sequencing and annotation.</title>
        <authorList>
            <consortium name="The Broad Institute Genomics Platform"/>
            <consortium name="The Broad Institute Genome Sequencing Center for Infectious Disease"/>
            <person name="Wu L."/>
            <person name="Ma J."/>
        </authorList>
    </citation>
    <scope>NUCLEOTIDE SEQUENCE [LARGE SCALE GENOMIC DNA]</scope>
    <source>
        <strain evidence="3">KCTC 52640</strain>
    </source>
</reference>
<keyword evidence="3" id="KW-1185">Reference proteome</keyword>
<organism evidence="2 3">
    <name type="scientific">Salinisphaera aquimarina</name>
    <dbReference type="NCBI Taxonomy" id="2094031"/>
    <lineage>
        <taxon>Bacteria</taxon>
        <taxon>Pseudomonadati</taxon>
        <taxon>Pseudomonadota</taxon>
        <taxon>Gammaproteobacteria</taxon>
        <taxon>Salinisphaerales</taxon>
        <taxon>Salinisphaeraceae</taxon>
        <taxon>Salinisphaera</taxon>
    </lineage>
</organism>